<dbReference type="PANTHER" id="PTHR20855">
    <property type="entry name" value="ADIPOR/PROGESTIN RECEPTOR-RELATED"/>
    <property type="match status" value="1"/>
</dbReference>
<evidence type="ECO:0000256" key="4">
    <source>
        <dbReference type="ARBA" id="ARBA00022989"/>
    </source>
</evidence>
<accession>A0A0K9GW23</accession>
<feature type="transmembrane region" description="Helical" evidence="7">
    <location>
        <begin position="132"/>
        <end position="154"/>
    </location>
</feature>
<dbReference type="STRING" id="1679170.AC625_13835"/>
<evidence type="ECO:0000256" key="7">
    <source>
        <dbReference type="SAM" id="Phobius"/>
    </source>
</evidence>
<comment type="caution">
    <text evidence="8">The sequence shown here is derived from an EMBL/GenBank/DDBJ whole genome shotgun (WGS) entry which is preliminary data.</text>
</comment>
<dbReference type="GO" id="GO:0016020">
    <property type="term" value="C:membrane"/>
    <property type="evidence" value="ECO:0007669"/>
    <property type="project" value="InterPro"/>
</dbReference>
<feature type="transmembrane region" description="Helical" evidence="7">
    <location>
        <begin position="16"/>
        <end position="36"/>
    </location>
</feature>
<dbReference type="InterPro" id="IPR004254">
    <property type="entry name" value="AdipoR/HlyIII-related"/>
</dbReference>
<dbReference type="GO" id="GO:0046872">
    <property type="term" value="F:metal ion binding"/>
    <property type="evidence" value="ECO:0007669"/>
    <property type="project" value="UniProtKB-KW"/>
</dbReference>
<dbReference type="GO" id="GO:0140911">
    <property type="term" value="F:pore-forming activity"/>
    <property type="evidence" value="ECO:0007669"/>
    <property type="project" value="InterPro"/>
</dbReference>
<proteinExistence type="inferred from homology"/>
<dbReference type="EMBL" id="LFZW01000001">
    <property type="protein sequence ID" value="KMY50447.1"/>
    <property type="molecule type" value="Genomic_DNA"/>
</dbReference>
<sequence length="217" mass="23929">MANTHVYTKKEEVANAITHGIGVLLSIAALVFLIIFSAKQGNAWYVTAATIYGISMITLFVASTLVHSFPEGKTKDVFEIFDHSAIYFFIAGTYTPIMLIAVHGTLGWTLLSIVWGVAVVGTVFKTFFVKKFLFLSTLLYIAMGWMIVIAWGPLSSNLPAMGVNLLMIGGLLYTVGAIFYVWRGFPYHHAVWHLFVLGGSAAHFFAVLLYILPIQIL</sequence>
<organism evidence="8 9">
    <name type="scientific">Peribacillus loiseleuriae</name>
    <dbReference type="NCBI Taxonomy" id="1679170"/>
    <lineage>
        <taxon>Bacteria</taxon>
        <taxon>Bacillati</taxon>
        <taxon>Bacillota</taxon>
        <taxon>Bacilli</taxon>
        <taxon>Bacillales</taxon>
        <taxon>Bacillaceae</taxon>
        <taxon>Peribacillus</taxon>
    </lineage>
</organism>
<dbReference type="AlphaFoldDB" id="A0A0K9GW23"/>
<gene>
    <name evidence="8" type="ORF">AC625_13835</name>
</gene>
<dbReference type="PANTHER" id="PTHR20855:SF129">
    <property type="entry name" value="HEMOLYSIN-3 HOMOLOG"/>
    <property type="match status" value="1"/>
</dbReference>
<protein>
    <submittedName>
        <fullName evidence="8">Hemolysin D</fullName>
    </submittedName>
</protein>
<name>A0A0K9GW23_9BACI</name>
<dbReference type="OrthoDB" id="9813689at2"/>
<feature type="binding site" evidence="6">
    <location>
        <position position="189"/>
    </location>
    <ligand>
        <name>Zn(2+)</name>
        <dbReference type="ChEBI" id="CHEBI:29105"/>
    </ligand>
</feature>
<comment type="subcellular location">
    <subcellularLocation>
        <location evidence="1">Endomembrane system</location>
        <topology evidence="1">Multi-pass membrane protein</topology>
    </subcellularLocation>
</comment>
<feature type="transmembrane region" description="Helical" evidence="7">
    <location>
        <begin position="87"/>
        <end position="120"/>
    </location>
</feature>
<evidence type="ECO:0000256" key="5">
    <source>
        <dbReference type="ARBA" id="ARBA00023136"/>
    </source>
</evidence>
<feature type="transmembrane region" description="Helical" evidence="7">
    <location>
        <begin position="194"/>
        <end position="216"/>
    </location>
</feature>
<evidence type="ECO:0000256" key="1">
    <source>
        <dbReference type="ARBA" id="ARBA00004127"/>
    </source>
</evidence>
<feature type="binding site" evidence="6">
    <location>
        <position position="193"/>
    </location>
    <ligand>
        <name>Zn(2+)</name>
        <dbReference type="ChEBI" id="CHEBI:29105"/>
    </ligand>
</feature>
<dbReference type="GO" id="GO:0012505">
    <property type="term" value="C:endomembrane system"/>
    <property type="evidence" value="ECO:0007669"/>
    <property type="project" value="UniProtKB-SubCell"/>
</dbReference>
<evidence type="ECO:0000313" key="9">
    <source>
        <dbReference type="Proteomes" id="UP000037146"/>
    </source>
</evidence>
<keyword evidence="3 7" id="KW-0812">Transmembrane</keyword>
<feature type="binding site" evidence="6">
    <location>
        <position position="67"/>
    </location>
    <ligand>
        <name>Zn(2+)</name>
        <dbReference type="ChEBI" id="CHEBI:29105"/>
    </ligand>
</feature>
<keyword evidence="4 7" id="KW-1133">Transmembrane helix</keyword>
<dbReference type="RefSeq" id="WP_049681801.1">
    <property type="nucleotide sequence ID" value="NZ_LFZW01000001.1"/>
</dbReference>
<reference evidence="9" key="1">
    <citation type="submission" date="2015-07" db="EMBL/GenBank/DDBJ databases">
        <title>Genome sequencing project for genomic taxonomy and phylogenomics of Bacillus-like bacteria.</title>
        <authorList>
            <person name="Liu B."/>
            <person name="Wang J."/>
            <person name="Zhu Y."/>
            <person name="Liu G."/>
            <person name="Chen Q."/>
            <person name="Chen Z."/>
            <person name="Lan J."/>
            <person name="Che J."/>
            <person name="Ge C."/>
            <person name="Shi H."/>
            <person name="Pan Z."/>
            <person name="Liu X."/>
        </authorList>
    </citation>
    <scope>NUCLEOTIDE SEQUENCE [LARGE SCALE GENOMIC DNA]</scope>
    <source>
        <strain evidence="9">FJAT-27997</strain>
    </source>
</reference>
<evidence type="ECO:0000313" key="8">
    <source>
        <dbReference type="EMBL" id="KMY50447.1"/>
    </source>
</evidence>
<evidence type="ECO:0000256" key="3">
    <source>
        <dbReference type="ARBA" id="ARBA00022692"/>
    </source>
</evidence>
<keyword evidence="9" id="KW-1185">Reference proteome</keyword>
<dbReference type="Pfam" id="PF03006">
    <property type="entry name" value="HlyIII"/>
    <property type="match status" value="1"/>
</dbReference>
<dbReference type="NCBIfam" id="TIGR01065">
    <property type="entry name" value="hlyIII"/>
    <property type="match status" value="1"/>
</dbReference>
<feature type="transmembrane region" description="Helical" evidence="7">
    <location>
        <begin position="160"/>
        <end position="182"/>
    </location>
</feature>
<dbReference type="Proteomes" id="UP000037146">
    <property type="component" value="Unassembled WGS sequence"/>
</dbReference>
<dbReference type="InterPro" id="IPR005744">
    <property type="entry name" value="Hy-lIII"/>
</dbReference>
<dbReference type="PATRIC" id="fig|1679170.3.peg.3157"/>
<keyword evidence="6" id="KW-0479">Metal-binding</keyword>
<feature type="transmembrane region" description="Helical" evidence="7">
    <location>
        <begin position="43"/>
        <end position="67"/>
    </location>
</feature>
<keyword evidence="6" id="KW-0862">Zinc</keyword>
<keyword evidence="5 7" id="KW-0472">Membrane</keyword>
<evidence type="ECO:0000256" key="2">
    <source>
        <dbReference type="ARBA" id="ARBA00008488"/>
    </source>
</evidence>
<comment type="similarity">
    <text evidence="2">Belongs to the UPF0073 (Hly-III) family.</text>
</comment>
<evidence type="ECO:0000256" key="6">
    <source>
        <dbReference type="PIRSR" id="PIRSR604254-1"/>
    </source>
</evidence>